<dbReference type="STRING" id="349161.Dred_1904"/>
<dbReference type="InterPro" id="IPR050625">
    <property type="entry name" value="ParA/MinD_ATPase"/>
</dbReference>
<dbReference type="SUPFAM" id="SSF52540">
    <property type="entry name" value="P-loop containing nucleoside triphosphate hydrolases"/>
    <property type="match status" value="1"/>
</dbReference>
<dbReference type="PANTHER" id="PTHR43384">
    <property type="entry name" value="SEPTUM SITE-DETERMINING PROTEIN MIND HOMOLOG, CHLOROPLASTIC-RELATED"/>
    <property type="match status" value="1"/>
</dbReference>
<dbReference type="EMBL" id="CP000612">
    <property type="protein sequence ID" value="ABO50425.1"/>
    <property type="molecule type" value="Genomic_DNA"/>
</dbReference>
<keyword evidence="3" id="KW-1185">Reference proteome</keyword>
<evidence type="ECO:0000259" key="1">
    <source>
        <dbReference type="Pfam" id="PF13614"/>
    </source>
</evidence>
<dbReference type="PANTHER" id="PTHR43384:SF13">
    <property type="entry name" value="SLR0110 PROTEIN"/>
    <property type="match status" value="1"/>
</dbReference>
<evidence type="ECO:0000313" key="3">
    <source>
        <dbReference type="Proteomes" id="UP000001556"/>
    </source>
</evidence>
<dbReference type="GO" id="GO:0051782">
    <property type="term" value="P:negative regulation of cell division"/>
    <property type="evidence" value="ECO:0007669"/>
    <property type="project" value="TreeGrafter"/>
</dbReference>
<dbReference type="GO" id="GO:0005829">
    <property type="term" value="C:cytosol"/>
    <property type="evidence" value="ECO:0007669"/>
    <property type="project" value="TreeGrafter"/>
</dbReference>
<accession>A4J5S2</accession>
<dbReference type="InterPro" id="IPR025669">
    <property type="entry name" value="AAA_dom"/>
</dbReference>
<reference evidence="2 3" key="1">
    <citation type="submission" date="2007-03" db="EMBL/GenBank/DDBJ databases">
        <title>Complete sequence of Desulfotomaculum reducens MI-1.</title>
        <authorList>
            <consortium name="US DOE Joint Genome Institute"/>
            <person name="Copeland A."/>
            <person name="Lucas S."/>
            <person name="Lapidus A."/>
            <person name="Barry K."/>
            <person name="Detter J.C."/>
            <person name="Glavina del Rio T."/>
            <person name="Hammon N."/>
            <person name="Israni S."/>
            <person name="Dalin E."/>
            <person name="Tice H."/>
            <person name="Pitluck S."/>
            <person name="Sims D."/>
            <person name="Brettin T."/>
            <person name="Bruce D."/>
            <person name="Han C."/>
            <person name="Tapia R."/>
            <person name="Schmutz J."/>
            <person name="Larimer F."/>
            <person name="Land M."/>
            <person name="Hauser L."/>
            <person name="Kyrpides N."/>
            <person name="Kim E."/>
            <person name="Tebo B.M."/>
            <person name="Richardson P."/>
        </authorList>
    </citation>
    <scope>NUCLEOTIDE SEQUENCE [LARGE SCALE GENOMIC DNA]</scope>
    <source>
        <strain evidence="2 3">MI-1</strain>
    </source>
</reference>
<dbReference type="RefSeq" id="WP_011878237.1">
    <property type="nucleotide sequence ID" value="NC_009253.1"/>
</dbReference>
<dbReference type="KEGG" id="drm:Dred_1904"/>
<gene>
    <name evidence="2" type="ordered locus">Dred_1904</name>
</gene>
<organism evidence="2 3">
    <name type="scientific">Desulforamulus reducens (strain ATCC BAA-1160 / DSM 100696 / MI-1)</name>
    <name type="common">Desulfotomaculum reducens</name>
    <dbReference type="NCBI Taxonomy" id="349161"/>
    <lineage>
        <taxon>Bacteria</taxon>
        <taxon>Bacillati</taxon>
        <taxon>Bacillota</taxon>
        <taxon>Clostridia</taxon>
        <taxon>Eubacteriales</taxon>
        <taxon>Peptococcaceae</taxon>
        <taxon>Desulforamulus</taxon>
    </lineage>
</organism>
<dbReference type="OrthoDB" id="1804818at2"/>
<proteinExistence type="predicted"/>
<dbReference type="Proteomes" id="UP000001556">
    <property type="component" value="Chromosome"/>
</dbReference>
<dbReference type="AlphaFoldDB" id="A4J5S2"/>
<dbReference type="HOGENOM" id="CLU_1097224_0_0_9"/>
<dbReference type="Pfam" id="PF13614">
    <property type="entry name" value="AAA_31"/>
    <property type="match status" value="1"/>
</dbReference>
<sequence length="253" mass="28509">MKTIVIHSIHKGEGKTKVAKELAGYLQLQGNNVLLADLDFITDSHRRALGLPSSPNLEDMLKDIDAQANHKPYFDIKFSAEEMDNYLLTHSSGIRVLSSENAQYLSEDEHIAQKLRTVVRNLKSLSFDVLIVDTDSTERDYNQAIFNEADQVLIVMDNFRYNVKDVKIFIHKMQQMDFSTQNFKIIFNKVPSPVQVTTEDIEKDTGLQVIGIVPVLDRPCQPSSGTEDICLNVADPKNVDFITAIKEVVDGLI</sequence>
<dbReference type="GO" id="GO:0009898">
    <property type="term" value="C:cytoplasmic side of plasma membrane"/>
    <property type="evidence" value="ECO:0007669"/>
    <property type="project" value="TreeGrafter"/>
</dbReference>
<dbReference type="InterPro" id="IPR027417">
    <property type="entry name" value="P-loop_NTPase"/>
</dbReference>
<dbReference type="Gene3D" id="3.40.50.300">
    <property type="entry name" value="P-loop containing nucleotide triphosphate hydrolases"/>
    <property type="match status" value="1"/>
</dbReference>
<dbReference type="GO" id="GO:0016887">
    <property type="term" value="F:ATP hydrolysis activity"/>
    <property type="evidence" value="ECO:0007669"/>
    <property type="project" value="TreeGrafter"/>
</dbReference>
<evidence type="ECO:0000313" key="2">
    <source>
        <dbReference type="EMBL" id="ABO50425.1"/>
    </source>
</evidence>
<name>A4J5S2_DESRM</name>
<dbReference type="GO" id="GO:0005524">
    <property type="term" value="F:ATP binding"/>
    <property type="evidence" value="ECO:0007669"/>
    <property type="project" value="TreeGrafter"/>
</dbReference>
<feature type="domain" description="AAA" evidence="1">
    <location>
        <begin position="1"/>
        <end position="178"/>
    </location>
</feature>
<protein>
    <recommendedName>
        <fullName evidence="1">AAA domain-containing protein</fullName>
    </recommendedName>
</protein>
<dbReference type="eggNOG" id="COG0455">
    <property type="taxonomic scope" value="Bacteria"/>
</dbReference>